<proteinExistence type="predicted"/>
<gene>
    <name evidence="1" type="ORF">EPD60_00455</name>
</gene>
<reference evidence="1 2" key="1">
    <citation type="submission" date="2019-03" db="EMBL/GenBank/DDBJ databases">
        <authorList>
            <person name="Kim M.K.M."/>
        </authorList>
    </citation>
    <scope>NUCLEOTIDE SEQUENCE [LARGE SCALE GENOMIC DNA]</scope>
    <source>
        <strain evidence="1 2">17J68-12</strain>
    </source>
</reference>
<dbReference type="EMBL" id="SJZI01000001">
    <property type="protein sequence ID" value="TCJ19627.1"/>
    <property type="molecule type" value="Genomic_DNA"/>
</dbReference>
<name>A0A4R1BQQ8_9BACT</name>
<protein>
    <submittedName>
        <fullName evidence="1">Uncharacterized protein</fullName>
    </submittedName>
</protein>
<dbReference type="Proteomes" id="UP000295334">
    <property type="component" value="Unassembled WGS sequence"/>
</dbReference>
<evidence type="ECO:0000313" key="2">
    <source>
        <dbReference type="Proteomes" id="UP000295334"/>
    </source>
</evidence>
<dbReference type="AlphaFoldDB" id="A0A4R1BQQ8"/>
<sequence>MKFLLVPILLLLVLVQSFGKWIILAEFRANQAWIAAKLCENRNRPQLKCRGKCQLMKRMAEEQKSAGTAGKAKFLEVAWPQHRYEVALAQPLASRINHIDHPRSLFPQPHGSAVFRPPLA</sequence>
<dbReference type="OrthoDB" id="980645at2"/>
<keyword evidence="2" id="KW-1185">Reference proteome</keyword>
<evidence type="ECO:0000313" key="1">
    <source>
        <dbReference type="EMBL" id="TCJ19627.1"/>
    </source>
</evidence>
<organism evidence="1 2">
    <name type="scientific">Flaviaesturariibacter flavus</name>
    <dbReference type="NCBI Taxonomy" id="2502780"/>
    <lineage>
        <taxon>Bacteria</taxon>
        <taxon>Pseudomonadati</taxon>
        <taxon>Bacteroidota</taxon>
        <taxon>Chitinophagia</taxon>
        <taxon>Chitinophagales</taxon>
        <taxon>Chitinophagaceae</taxon>
        <taxon>Flaviaestuariibacter</taxon>
    </lineage>
</organism>
<dbReference type="RefSeq" id="WP_131445601.1">
    <property type="nucleotide sequence ID" value="NZ_SJZI01000001.1"/>
</dbReference>
<accession>A0A4R1BQQ8</accession>
<comment type="caution">
    <text evidence="1">The sequence shown here is derived from an EMBL/GenBank/DDBJ whole genome shotgun (WGS) entry which is preliminary data.</text>
</comment>